<evidence type="ECO:0000313" key="1">
    <source>
        <dbReference type="EMBL" id="MBC8579108.1"/>
    </source>
</evidence>
<accession>A0A926EJB1</accession>
<sequence>MENENVKIDFVEHAYMSMQQTESLDEAKLEFCKKFIEEISSLKAYELEKHLKTANFNCLEGKTTIVLEF</sequence>
<keyword evidence="2" id="KW-1185">Reference proteome</keyword>
<evidence type="ECO:0000313" key="2">
    <source>
        <dbReference type="Proteomes" id="UP000655830"/>
    </source>
</evidence>
<protein>
    <submittedName>
        <fullName evidence="1">Uncharacterized protein</fullName>
    </submittedName>
</protein>
<dbReference type="EMBL" id="JACRSY010000008">
    <property type="protein sequence ID" value="MBC8579108.1"/>
    <property type="molecule type" value="Genomic_DNA"/>
</dbReference>
<name>A0A926EJB1_9FIRM</name>
<proteinExistence type="predicted"/>
<dbReference type="RefSeq" id="WP_053985033.1">
    <property type="nucleotide sequence ID" value="NZ_JACRSY010000008.1"/>
</dbReference>
<gene>
    <name evidence="1" type="ORF">H8718_06105</name>
</gene>
<comment type="caution">
    <text evidence="1">The sequence shown here is derived from an EMBL/GenBank/DDBJ whole genome shotgun (WGS) entry which is preliminary data.</text>
</comment>
<dbReference type="AlphaFoldDB" id="A0A926EJB1"/>
<reference evidence="1" key="1">
    <citation type="submission" date="2020-08" db="EMBL/GenBank/DDBJ databases">
        <title>Genome public.</title>
        <authorList>
            <person name="Liu C."/>
            <person name="Sun Q."/>
        </authorList>
    </citation>
    <scope>NUCLEOTIDE SEQUENCE</scope>
    <source>
        <strain evidence="1">NSJ-12</strain>
    </source>
</reference>
<dbReference type="Proteomes" id="UP000655830">
    <property type="component" value="Unassembled WGS sequence"/>
</dbReference>
<organism evidence="1 2">
    <name type="scientific">Zhenhengia yiwuensis</name>
    <dbReference type="NCBI Taxonomy" id="2763666"/>
    <lineage>
        <taxon>Bacteria</taxon>
        <taxon>Bacillati</taxon>
        <taxon>Bacillota</taxon>
        <taxon>Clostridia</taxon>
        <taxon>Lachnospirales</taxon>
        <taxon>Lachnospiraceae</taxon>
        <taxon>Zhenhengia</taxon>
    </lineage>
</organism>